<reference evidence="3 4" key="1">
    <citation type="submission" date="2017-08" db="EMBL/GenBank/DDBJ databases">
        <authorList>
            <person name="de Groot N.N."/>
        </authorList>
    </citation>
    <scope>NUCLEOTIDE SEQUENCE [LARGE SCALE GENOMIC DNA]</scope>
    <source>
        <strain evidence="3 4">JC85</strain>
    </source>
</reference>
<dbReference type="PIRSF" id="PIRSF039008">
    <property type="entry name" value="YjbJ"/>
    <property type="match status" value="1"/>
</dbReference>
<dbReference type="Gene3D" id="1.10.1470.10">
    <property type="entry name" value="YjbJ"/>
    <property type="match status" value="1"/>
</dbReference>
<dbReference type="InterPro" id="IPR008462">
    <property type="entry name" value="CsbD"/>
</dbReference>
<gene>
    <name evidence="3" type="ORF">SAMN05892877_115140</name>
</gene>
<evidence type="ECO:0000256" key="1">
    <source>
        <dbReference type="ARBA" id="ARBA00009129"/>
    </source>
</evidence>
<dbReference type="InterPro" id="IPR026042">
    <property type="entry name" value="YjbJ"/>
</dbReference>
<name>A0A285UUH2_9HYPH</name>
<dbReference type="RefSeq" id="WP_097142014.1">
    <property type="nucleotide sequence ID" value="NZ_OBQD01000015.1"/>
</dbReference>
<protein>
    <submittedName>
        <fullName evidence="3">Uncharacterized protein YjbJ (UPF0337 family)</fullName>
    </submittedName>
</protein>
<feature type="domain" description="CsbD-like" evidence="2">
    <location>
        <begin position="4"/>
        <end position="56"/>
    </location>
</feature>
<dbReference type="AlphaFoldDB" id="A0A285UUH2"/>
<dbReference type="PANTHER" id="PTHR34977:SF1">
    <property type="entry name" value="UPF0337 PROTEIN YJBJ"/>
    <property type="match status" value="1"/>
</dbReference>
<organism evidence="3 4">
    <name type="scientific">Rhizobium subbaraonis</name>
    <dbReference type="NCBI Taxonomy" id="908946"/>
    <lineage>
        <taxon>Bacteria</taxon>
        <taxon>Pseudomonadati</taxon>
        <taxon>Pseudomonadota</taxon>
        <taxon>Alphaproteobacteria</taxon>
        <taxon>Hyphomicrobiales</taxon>
        <taxon>Rhizobiaceae</taxon>
        <taxon>Rhizobium/Agrobacterium group</taxon>
        <taxon>Rhizobium</taxon>
    </lineage>
</organism>
<dbReference type="PANTHER" id="PTHR34977">
    <property type="entry name" value="UPF0337 PROTEIN YJBJ"/>
    <property type="match status" value="1"/>
</dbReference>
<dbReference type="Proteomes" id="UP000219167">
    <property type="component" value="Unassembled WGS sequence"/>
</dbReference>
<evidence type="ECO:0000313" key="4">
    <source>
        <dbReference type="Proteomes" id="UP000219167"/>
    </source>
</evidence>
<dbReference type="SUPFAM" id="SSF69047">
    <property type="entry name" value="Hypothetical protein YjbJ"/>
    <property type="match status" value="1"/>
</dbReference>
<proteinExistence type="inferred from homology"/>
<dbReference type="EMBL" id="OBQD01000015">
    <property type="protein sequence ID" value="SOC45459.1"/>
    <property type="molecule type" value="Genomic_DNA"/>
</dbReference>
<evidence type="ECO:0000259" key="2">
    <source>
        <dbReference type="Pfam" id="PF05532"/>
    </source>
</evidence>
<dbReference type="Pfam" id="PF05532">
    <property type="entry name" value="CsbD"/>
    <property type="match status" value="1"/>
</dbReference>
<sequence length="65" mass="7746">MNWDIIEGKWNEYKGKAQAKWGKLTDDDLDVIKGRRVELSGKLQQRYGMAKDEAEREIDDWSRHH</sequence>
<keyword evidence="4" id="KW-1185">Reference proteome</keyword>
<dbReference type="InterPro" id="IPR036629">
    <property type="entry name" value="YjbJ_sf"/>
</dbReference>
<dbReference type="InterPro" id="IPR050423">
    <property type="entry name" value="UPF0337_stress_rsp"/>
</dbReference>
<dbReference type="OrthoDB" id="9796058at2"/>
<comment type="similarity">
    <text evidence="1">Belongs to the UPF0337 (CsbD) family.</text>
</comment>
<accession>A0A285UUH2</accession>
<evidence type="ECO:0000313" key="3">
    <source>
        <dbReference type="EMBL" id="SOC45459.1"/>
    </source>
</evidence>